<proteinExistence type="predicted"/>
<dbReference type="Pfam" id="PF13365">
    <property type="entry name" value="Trypsin_2"/>
    <property type="match status" value="1"/>
</dbReference>
<dbReference type="GO" id="GO:0006508">
    <property type="term" value="P:proteolysis"/>
    <property type="evidence" value="ECO:0007669"/>
    <property type="project" value="InterPro"/>
</dbReference>
<dbReference type="STRING" id="1841610.A6X21_12260"/>
<keyword evidence="2" id="KW-1185">Reference proteome</keyword>
<dbReference type="PRINTS" id="PR00834">
    <property type="entry name" value="PROTEASES2C"/>
</dbReference>
<dbReference type="PANTHER" id="PTHR43019">
    <property type="entry name" value="SERINE ENDOPROTEASE DEGS"/>
    <property type="match status" value="1"/>
</dbReference>
<dbReference type="RefSeq" id="WP_068851632.1">
    <property type="nucleotide sequence ID" value="NZ_LYDR01000152.1"/>
</dbReference>
<protein>
    <recommendedName>
        <fullName evidence="3">Serine protease</fullName>
    </recommendedName>
</protein>
<dbReference type="EMBL" id="LYDR01000152">
    <property type="protein sequence ID" value="ODA28484.1"/>
    <property type="molecule type" value="Genomic_DNA"/>
</dbReference>
<evidence type="ECO:0000313" key="1">
    <source>
        <dbReference type="EMBL" id="ODA28484.1"/>
    </source>
</evidence>
<dbReference type="PANTHER" id="PTHR43019:SF23">
    <property type="entry name" value="PROTEASE DO-LIKE 5, CHLOROPLASTIC"/>
    <property type="match status" value="1"/>
</dbReference>
<comment type="caution">
    <text evidence="1">The sequence shown here is derived from an EMBL/GenBank/DDBJ whole genome shotgun (WGS) entry which is preliminary data.</text>
</comment>
<accession>A0A1C3E5H0</accession>
<dbReference type="InterPro" id="IPR009003">
    <property type="entry name" value="Peptidase_S1_PA"/>
</dbReference>
<dbReference type="InterPro" id="IPR001940">
    <property type="entry name" value="Peptidase_S1C"/>
</dbReference>
<dbReference type="SUPFAM" id="SSF50494">
    <property type="entry name" value="Trypsin-like serine proteases"/>
    <property type="match status" value="1"/>
</dbReference>
<reference evidence="1 2" key="1">
    <citation type="submission" date="2016-05" db="EMBL/GenBank/DDBJ databases">
        <title>Genomic and physiological characterization of Planctopirus sp. isolated from fresh water lake.</title>
        <authorList>
            <person name="Subhash Y."/>
            <person name="Ramana C."/>
        </authorList>
    </citation>
    <scope>NUCLEOTIDE SEQUENCE [LARGE SCALE GENOMIC DNA]</scope>
    <source>
        <strain evidence="1 2">JC280</strain>
    </source>
</reference>
<organism evidence="1 2">
    <name type="scientific">Planctopirus hydrillae</name>
    <dbReference type="NCBI Taxonomy" id="1841610"/>
    <lineage>
        <taxon>Bacteria</taxon>
        <taxon>Pseudomonadati</taxon>
        <taxon>Planctomycetota</taxon>
        <taxon>Planctomycetia</taxon>
        <taxon>Planctomycetales</taxon>
        <taxon>Planctomycetaceae</taxon>
        <taxon>Planctopirus</taxon>
    </lineage>
</organism>
<name>A0A1C3E5H0_9PLAN</name>
<evidence type="ECO:0008006" key="3">
    <source>
        <dbReference type="Google" id="ProtNLM"/>
    </source>
</evidence>
<dbReference type="GO" id="GO:0004252">
    <property type="term" value="F:serine-type endopeptidase activity"/>
    <property type="evidence" value="ECO:0007669"/>
    <property type="project" value="InterPro"/>
</dbReference>
<gene>
    <name evidence="1" type="ORF">A6X21_12260</name>
</gene>
<evidence type="ECO:0000313" key="2">
    <source>
        <dbReference type="Proteomes" id="UP000094828"/>
    </source>
</evidence>
<dbReference type="Gene3D" id="2.40.10.120">
    <property type="match status" value="1"/>
</dbReference>
<sequence>MTHWLERRWSRAACLAGAIVFVAAGSLGASLLLKDSPASLPAPAQISETETHFSPGRRVARKPRTTVLCEQEVLQGQPVVPQEAVVKAVEAGNRPVVADDEPVFINDEEFSRNFERKAILLAKAGQCLSSRDMKKQLERRQVTLELPPPRTTVLSPEEVYRLAAPSTLLIGSLQQTRTQPPRFHYVSNATAWVLAADGVIVTNYHVFDTTELECFAVMTLQGEVYPVTEILAADRRADVAIARITAKDLTPIPLGKSAAVGAWVGALTHPGSAHFMFTQGYVTRYQQIGSRKNERPEKWMSVSADYAIGSSGGPILDRYGNVVGMASMTEPVEFDTDERADIGSTLQMILKLTVPQIEIRRLVVAP</sequence>
<dbReference type="Proteomes" id="UP000094828">
    <property type="component" value="Unassembled WGS sequence"/>
</dbReference>
<dbReference type="OrthoDB" id="281406at2"/>
<dbReference type="AlphaFoldDB" id="A0A1C3E5H0"/>